<dbReference type="OrthoDB" id="195793at2"/>
<dbReference type="RefSeq" id="WP_105044035.1">
    <property type="nucleotide sequence ID" value="NZ_MQWA01000001.1"/>
</dbReference>
<accession>A0A2S7U560</accession>
<comment type="caution">
    <text evidence="1">The sequence shown here is derived from an EMBL/GenBank/DDBJ whole genome shotgun (WGS) entry which is preliminary data.</text>
</comment>
<evidence type="ECO:0000313" key="1">
    <source>
        <dbReference type="EMBL" id="PQJ29534.1"/>
    </source>
</evidence>
<evidence type="ECO:0008006" key="3">
    <source>
        <dbReference type="Google" id="ProtNLM"/>
    </source>
</evidence>
<gene>
    <name evidence="1" type="ORF">BSZ32_14225</name>
</gene>
<name>A0A2S7U560_9BACT</name>
<organism evidence="1 2">
    <name type="scientific">Rubritalea profundi</name>
    <dbReference type="NCBI Taxonomy" id="1658618"/>
    <lineage>
        <taxon>Bacteria</taxon>
        <taxon>Pseudomonadati</taxon>
        <taxon>Verrucomicrobiota</taxon>
        <taxon>Verrucomicrobiia</taxon>
        <taxon>Verrucomicrobiales</taxon>
        <taxon>Rubritaleaceae</taxon>
        <taxon>Rubritalea</taxon>
    </lineage>
</organism>
<proteinExistence type="predicted"/>
<dbReference type="EMBL" id="MQWA01000001">
    <property type="protein sequence ID" value="PQJ29534.1"/>
    <property type="molecule type" value="Genomic_DNA"/>
</dbReference>
<dbReference type="AlphaFoldDB" id="A0A2S7U560"/>
<sequence>METRVHLPDSEPPATIREVVAALKKQKLIAKHDKQSWGDWINLDGLQTVISIESMSGLTTSATIEQAEGEDDTFSSIIAAFRKLGWSGEDEDGSYAL</sequence>
<evidence type="ECO:0000313" key="2">
    <source>
        <dbReference type="Proteomes" id="UP000239907"/>
    </source>
</evidence>
<dbReference type="Proteomes" id="UP000239907">
    <property type="component" value="Unassembled WGS sequence"/>
</dbReference>
<reference evidence="1 2" key="1">
    <citation type="submission" date="2016-12" db="EMBL/GenBank/DDBJ databases">
        <title>Study of bacterial adaptation to deep sea.</title>
        <authorList>
            <person name="Song J."/>
            <person name="Yoshizawa S."/>
            <person name="Kogure K."/>
        </authorList>
    </citation>
    <scope>NUCLEOTIDE SEQUENCE [LARGE SCALE GENOMIC DNA]</scope>
    <source>
        <strain evidence="1 2">SAORIC-165</strain>
    </source>
</reference>
<keyword evidence="2" id="KW-1185">Reference proteome</keyword>
<protein>
    <recommendedName>
        <fullName evidence="3">Carrier domain-containing protein</fullName>
    </recommendedName>
</protein>